<keyword evidence="5 7" id="KW-0808">Transferase</keyword>
<dbReference type="NCBIfam" id="TIGR01465">
    <property type="entry name" value="cobM_cbiF"/>
    <property type="match status" value="1"/>
</dbReference>
<dbReference type="InterPro" id="IPR035996">
    <property type="entry name" value="4pyrrol_Methylase_sf"/>
</dbReference>
<reference evidence="10 11" key="1">
    <citation type="submission" date="2020-04" db="EMBL/GenBank/DDBJ databases">
        <title>MicrobeNet Type strains.</title>
        <authorList>
            <person name="Nicholson A.C."/>
        </authorList>
    </citation>
    <scope>NUCLEOTIDE SEQUENCE [LARGE SCALE GENOMIC DNA]</scope>
    <source>
        <strain evidence="10 11">DSM 44956</strain>
    </source>
</reference>
<dbReference type="AlphaFoldDB" id="A0A7X6L0K1"/>
<sequence>MTVHFIGAGPGAADLLTVRAVELLRASPVCLYAGTYLDPGVLAYCAPDAELVDTQHLDLDQIIERLVRADRAGQDVARLCSGDPSLYSALTEQTRRLDAHGVPWDVTPGVPAYAAAAAVLGAELTVPELVQSVVLTRTQARSTAMPESEALANFAATGATLALHLAITRIRPLAAELAADYGSDCPAAVVYRASQPEQLVLRGTLADIADQVEAAGLRQAAVILVGRALTPTVSCAESHLYDPARVRRSAADSRPEREQSGTGRYQRRRDGIR</sequence>
<comment type="similarity">
    <text evidence="2 7">Belongs to the precorrin methyltransferase family.</text>
</comment>
<keyword evidence="11" id="KW-1185">Reference proteome</keyword>
<evidence type="ECO:0000256" key="6">
    <source>
        <dbReference type="ARBA" id="ARBA00022691"/>
    </source>
</evidence>
<evidence type="ECO:0000259" key="9">
    <source>
        <dbReference type="Pfam" id="PF00590"/>
    </source>
</evidence>
<feature type="domain" description="Tetrapyrrole methylase" evidence="9">
    <location>
        <begin position="2"/>
        <end position="208"/>
    </location>
</feature>
<keyword evidence="4 7" id="KW-0489">Methyltransferase</keyword>
<keyword evidence="6" id="KW-0949">S-adenosyl-L-methionine</keyword>
<dbReference type="GO" id="GO:0032259">
    <property type="term" value="P:methylation"/>
    <property type="evidence" value="ECO:0007669"/>
    <property type="project" value="UniProtKB-KW"/>
</dbReference>
<protein>
    <submittedName>
        <fullName evidence="10">Precorrin-4 C(11)-methyltransferase</fullName>
        <ecNumber evidence="10">2.1.1.133</ecNumber>
    </submittedName>
</protein>
<organism evidence="10 11">
    <name type="scientific">Nocardia gamkensis</name>
    <dbReference type="NCBI Taxonomy" id="352869"/>
    <lineage>
        <taxon>Bacteria</taxon>
        <taxon>Bacillati</taxon>
        <taxon>Actinomycetota</taxon>
        <taxon>Actinomycetes</taxon>
        <taxon>Mycobacteriales</taxon>
        <taxon>Nocardiaceae</taxon>
        <taxon>Nocardia</taxon>
    </lineage>
</organism>
<keyword evidence="3" id="KW-0169">Cobalamin biosynthesis</keyword>
<dbReference type="Proteomes" id="UP000540698">
    <property type="component" value="Unassembled WGS sequence"/>
</dbReference>
<evidence type="ECO:0000313" key="10">
    <source>
        <dbReference type="EMBL" id="NKY25632.1"/>
    </source>
</evidence>
<dbReference type="Gene3D" id="3.30.950.10">
    <property type="entry name" value="Methyltransferase, Cobalt-precorrin-4 Transmethylase, Domain 2"/>
    <property type="match status" value="1"/>
</dbReference>
<dbReference type="GO" id="GO:0009236">
    <property type="term" value="P:cobalamin biosynthetic process"/>
    <property type="evidence" value="ECO:0007669"/>
    <property type="project" value="UniProtKB-UniPathway"/>
</dbReference>
<evidence type="ECO:0000256" key="5">
    <source>
        <dbReference type="ARBA" id="ARBA00022679"/>
    </source>
</evidence>
<proteinExistence type="inferred from homology"/>
<evidence type="ECO:0000256" key="3">
    <source>
        <dbReference type="ARBA" id="ARBA00022573"/>
    </source>
</evidence>
<dbReference type="Pfam" id="PF00590">
    <property type="entry name" value="TP_methylase"/>
    <property type="match status" value="1"/>
</dbReference>
<dbReference type="InterPro" id="IPR014776">
    <property type="entry name" value="4pyrrole_Mease_sub2"/>
</dbReference>
<evidence type="ECO:0000256" key="8">
    <source>
        <dbReference type="SAM" id="MobiDB-lite"/>
    </source>
</evidence>
<evidence type="ECO:0000256" key="2">
    <source>
        <dbReference type="ARBA" id="ARBA00005879"/>
    </source>
</evidence>
<dbReference type="SUPFAM" id="SSF53790">
    <property type="entry name" value="Tetrapyrrole methylase"/>
    <property type="match status" value="1"/>
</dbReference>
<dbReference type="InterPro" id="IPR050161">
    <property type="entry name" value="Siro_Cobalamin_biosynth"/>
</dbReference>
<dbReference type="UniPathway" id="UPA00148"/>
<dbReference type="PANTHER" id="PTHR45790:SF4">
    <property type="entry name" value="COBALT-PRECORRIN-4 C(11)-METHYLTRANSFERASE"/>
    <property type="match status" value="1"/>
</dbReference>
<evidence type="ECO:0000313" key="11">
    <source>
        <dbReference type="Proteomes" id="UP000540698"/>
    </source>
</evidence>
<accession>A0A7X6L0K1</accession>
<comment type="pathway">
    <text evidence="1">Cofactor biosynthesis; adenosylcobalamin biosynthesis.</text>
</comment>
<dbReference type="InterPro" id="IPR006362">
    <property type="entry name" value="Cbl_synth_CobM/CibF"/>
</dbReference>
<dbReference type="PANTHER" id="PTHR45790">
    <property type="entry name" value="SIROHEME SYNTHASE-RELATED"/>
    <property type="match status" value="1"/>
</dbReference>
<feature type="compositionally biased region" description="Basic and acidic residues" evidence="8">
    <location>
        <begin position="245"/>
        <end position="259"/>
    </location>
</feature>
<dbReference type="InterPro" id="IPR003043">
    <property type="entry name" value="Uropor_MeTrfase_CS"/>
</dbReference>
<name>A0A7X6L0K1_9NOCA</name>
<dbReference type="GO" id="GO:0046026">
    <property type="term" value="F:precorrin-4 C11-methyltransferase activity"/>
    <property type="evidence" value="ECO:0007669"/>
    <property type="project" value="UniProtKB-EC"/>
</dbReference>
<evidence type="ECO:0000256" key="7">
    <source>
        <dbReference type="RuleBase" id="RU003960"/>
    </source>
</evidence>
<dbReference type="EMBL" id="JAAXOS010000002">
    <property type="protein sequence ID" value="NKY25632.1"/>
    <property type="molecule type" value="Genomic_DNA"/>
</dbReference>
<dbReference type="InterPro" id="IPR014777">
    <property type="entry name" value="4pyrrole_Mease_sub1"/>
</dbReference>
<dbReference type="InterPro" id="IPR000878">
    <property type="entry name" value="4pyrrol_Mease"/>
</dbReference>
<dbReference type="PROSITE" id="PS00839">
    <property type="entry name" value="SUMT_1"/>
    <property type="match status" value="1"/>
</dbReference>
<dbReference type="CDD" id="cd11641">
    <property type="entry name" value="Precorrin-4_C11-MT"/>
    <property type="match status" value="1"/>
</dbReference>
<gene>
    <name evidence="10" type="primary">cobM</name>
    <name evidence="10" type="ORF">HGB38_05205</name>
</gene>
<dbReference type="PROSITE" id="PS00840">
    <property type="entry name" value="SUMT_2"/>
    <property type="match status" value="1"/>
</dbReference>
<evidence type="ECO:0000256" key="1">
    <source>
        <dbReference type="ARBA" id="ARBA00004953"/>
    </source>
</evidence>
<dbReference type="EC" id="2.1.1.133" evidence="10"/>
<comment type="caution">
    <text evidence="10">The sequence shown here is derived from an EMBL/GenBank/DDBJ whole genome shotgun (WGS) entry which is preliminary data.</text>
</comment>
<dbReference type="RefSeq" id="WP_084499361.1">
    <property type="nucleotide sequence ID" value="NZ_JAAXOS010000002.1"/>
</dbReference>
<dbReference type="Gene3D" id="3.40.1010.10">
    <property type="entry name" value="Cobalt-precorrin-4 Transmethylase, Domain 1"/>
    <property type="match status" value="1"/>
</dbReference>
<feature type="region of interest" description="Disordered" evidence="8">
    <location>
        <begin position="245"/>
        <end position="273"/>
    </location>
</feature>
<evidence type="ECO:0000256" key="4">
    <source>
        <dbReference type="ARBA" id="ARBA00022603"/>
    </source>
</evidence>